<accession>A0A0E9XTH6</accession>
<dbReference type="EMBL" id="GBXM01002540">
    <property type="protein sequence ID" value="JAI06038.1"/>
    <property type="molecule type" value="Transcribed_RNA"/>
</dbReference>
<reference evidence="1" key="2">
    <citation type="journal article" date="2015" name="Fish Shellfish Immunol.">
        <title>Early steps in the European eel (Anguilla anguilla)-Vibrio vulnificus interaction in the gills: Role of the RtxA13 toxin.</title>
        <authorList>
            <person name="Callol A."/>
            <person name="Pajuelo D."/>
            <person name="Ebbesson L."/>
            <person name="Teles M."/>
            <person name="MacKenzie S."/>
            <person name="Amaro C."/>
        </authorList>
    </citation>
    <scope>NUCLEOTIDE SEQUENCE</scope>
</reference>
<name>A0A0E9XTH6_ANGAN</name>
<sequence>MSWLSGSVCLRVKFSVKYSFKGFKHKMTS</sequence>
<dbReference type="AlphaFoldDB" id="A0A0E9XTH6"/>
<protein>
    <submittedName>
        <fullName evidence="1">Uncharacterized protein</fullName>
    </submittedName>
</protein>
<organism evidence="1">
    <name type="scientific">Anguilla anguilla</name>
    <name type="common">European freshwater eel</name>
    <name type="synonym">Muraena anguilla</name>
    <dbReference type="NCBI Taxonomy" id="7936"/>
    <lineage>
        <taxon>Eukaryota</taxon>
        <taxon>Metazoa</taxon>
        <taxon>Chordata</taxon>
        <taxon>Craniata</taxon>
        <taxon>Vertebrata</taxon>
        <taxon>Euteleostomi</taxon>
        <taxon>Actinopterygii</taxon>
        <taxon>Neopterygii</taxon>
        <taxon>Teleostei</taxon>
        <taxon>Anguilliformes</taxon>
        <taxon>Anguillidae</taxon>
        <taxon>Anguilla</taxon>
    </lineage>
</organism>
<proteinExistence type="predicted"/>
<evidence type="ECO:0000313" key="1">
    <source>
        <dbReference type="EMBL" id="JAI06038.1"/>
    </source>
</evidence>
<reference evidence="1" key="1">
    <citation type="submission" date="2014-11" db="EMBL/GenBank/DDBJ databases">
        <authorList>
            <person name="Amaro Gonzalez C."/>
        </authorList>
    </citation>
    <scope>NUCLEOTIDE SEQUENCE</scope>
</reference>